<accession>A0AAV9G8A3</accession>
<dbReference type="Gene3D" id="3.40.50.300">
    <property type="entry name" value="P-loop containing nucleotide triphosphate hydrolases"/>
    <property type="match status" value="1"/>
</dbReference>
<evidence type="ECO:0000256" key="1">
    <source>
        <dbReference type="ARBA" id="ARBA00022737"/>
    </source>
</evidence>
<comment type="caution">
    <text evidence="4">The sequence shown here is derived from an EMBL/GenBank/DDBJ whole genome shotgun (WGS) entry which is preliminary data.</text>
</comment>
<feature type="domain" description="NACHT" evidence="3">
    <location>
        <begin position="97"/>
        <end position="261"/>
    </location>
</feature>
<dbReference type="PANTHER" id="PTHR10039">
    <property type="entry name" value="AMELOGENIN"/>
    <property type="match status" value="1"/>
</dbReference>
<keyword evidence="1" id="KW-0677">Repeat</keyword>
<name>A0AAV9G8A3_9PEZI</name>
<reference evidence="4" key="2">
    <citation type="submission" date="2023-05" db="EMBL/GenBank/DDBJ databases">
        <authorList>
            <consortium name="Lawrence Berkeley National Laboratory"/>
            <person name="Steindorff A."/>
            <person name="Hensen N."/>
            <person name="Bonometti L."/>
            <person name="Westerberg I."/>
            <person name="Brannstrom I.O."/>
            <person name="Guillou S."/>
            <person name="Cros-Aarteil S."/>
            <person name="Calhoun S."/>
            <person name="Haridas S."/>
            <person name="Kuo A."/>
            <person name="Mondo S."/>
            <person name="Pangilinan J."/>
            <person name="Riley R."/>
            <person name="Labutti K."/>
            <person name="Andreopoulos B."/>
            <person name="Lipzen A."/>
            <person name="Chen C."/>
            <person name="Yanf M."/>
            <person name="Daum C."/>
            <person name="Ng V."/>
            <person name="Clum A."/>
            <person name="Ohm R."/>
            <person name="Martin F."/>
            <person name="Silar P."/>
            <person name="Natvig D."/>
            <person name="Lalanne C."/>
            <person name="Gautier V."/>
            <person name="Ament-Velasquez S.L."/>
            <person name="Kruys A."/>
            <person name="Hutchinson M.I."/>
            <person name="Powell A.J."/>
            <person name="Barry K."/>
            <person name="Miller A.N."/>
            <person name="Grigoriev I.V."/>
            <person name="Debuchy R."/>
            <person name="Gladieux P."/>
            <person name="Thoren M.H."/>
            <person name="Johannesson H."/>
        </authorList>
    </citation>
    <scope>NUCLEOTIDE SEQUENCE</scope>
    <source>
        <strain evidence="4">PSN243</strain>
    </source>
</reference>
<feature type="compositionally biased region" description="Polar residues" evidence="2">
    <location>
        <begin position="1"/>
        <end position="18"/>
    </location>
</feature>
<dbReference type="InterPro" id="IPR027417">
    <property type="entry name" value="P-loop_NTPase"/>
</dbReference>
<dbReference type="Proteomes" id="UP001321760">
    <property type="component" value="Unassembled WGS sequence"/>
</dbReference>
<dbReference type="Pfam" id="PF24883">
    <property type="entry name" value="NPHP3_N"/>
    <property type="match status" value="1"/>
</dbReference>
<feature type="compositionally biased region" description="Basic and acidic residues" evidence="2">
    <location>
        <begin position="686"/>
        <end position="704"/>
    </location>
</feature>
<protein>
    <recommendedName>
        <fullName evidence="3">NACHT domain-containing protein</fullName>
    </recommendedName>
</protein>
<evidence type="ECO:0000256" key="2">
    <source>
        <dbReference type="SAM" id="MobiDB-lite"/>
    </source>
</evidence>
<feature type="compositionally biased region" description="Low complexity" evidence="2">
    <location>
        <begin position="551"/>
        <end position="568"/>
    </location>
</feature>
<gene>
    <name evidence="4" type="ORF">QBC34DRAFT_443452</name>
</gene>
<sequence>MNNIRFPSQEVGSPSESSMDNDEDQNAVPNPAATAELDGPPVLPPPTRSPSEEKYMRGLNDSYQHHLDLVDDAAPGTCEWIASHEVWKRWNSLQTPALLWVTAPGGCGKSVLAKYLVGHFESKRQLDSPSANQVCYFFFREGLQDQDDASAALSALLHQLCSSQPQLIQYVPRKQATASKKASRFCSLWETLTAILRDPKIGDITWILDGLDECESDSLSELLRTLCDYLDDNIPGVSRPHQSRLKLVALGRPDREINQALPIIPPNFGLQRFPPGQNRFELTLDKEIVRKDMDIFIRFKMAELMKSTSVSELSLGTIADIEAKFLSNPNPNLLWVSLIFSLVQDRAVTGIPSSELESILNTNNLDDLYEQILEQATLPYKARKALMIVLAAVRPLSLRELCTAIEVHQDHFIKEGGAAARELFSEFGIEPRVALGETVKANNQSFQPGSLIQQGLERLRIGQEGYHGLQIHPEQHDAIPAEIASSSSVRSLDQLSHLLHNPFSTHLHEICGPLLAIHNNKIYLTHHTLREFLLARPGIIDFHSVHSWSPLSSPQNTTTTPTSPSPSHSKWHHSSRLEDANRLLLETCACYLRLFHPLPIHNQNPTLQWSGKSATAYLKSIRNDPPKAFFKYAAFHWVDHYRPVRQELDFAFDYLLNPDSEYFRVWAFVHRDWARKERERLSEEGVEEKGVPIRPGTKREEGKEWTSPGDFGVSLRTATLDDMDRNGWLVGWQRGNGWMDLSETEGLERALEHFGFGPGEAMEVFDEEFVEGERWWKRGGEEGEEEMPDRIKFERRKKRAAVMERLGELVNPLSQEGSIPSGVEMGSFFTTMGSYRGR</sequence>
<dbReference type="InterPro" id="IPR056884">
    <property type="entry name" value="NPHP3-like_N"/>
</dbReference>
<dbReference type="AlphaFoldDB" id="A0AAV9G8A3"/>
<evidence type="ECO:0000313" key="5">
    <source>
        <dbReference type="Proteomes" id="UP001321760"/>
    </source>
</evidence>
<evidence type="ECO:0000259" key="3">
    <source>
        <dbReference type="PROSITE" id="PS50837"/>
    </source>
</evidence>
<feature type="region of interest" description="Disordered" evidence="2">
    <location>
        <begin position="686"/>
        <end position="708"/>
    </location>
</feature>
<proteinExistence type="predicted"/>
<organism evidence="4 5">
    <name type="scientific">Podospora aff. communis PSN243</name>
    <dbReference type="NCBI Taxonomy" id="3040156"/>
    <lineage>
        <taxon>Eukaryota</taxon>
        <taxon>Fungi</taxon>
        <taxon>Dikarya</taxon>
        <taxon>Ascomycota</taxon>
        <taxon>Pezizomycotina</taxon>
        <taxon>Sordariomycetes</taxon>
        <taxon>Sordariomycetidae</taxon>
        <taxon>Sordariales</taxon>
        <taxon>Podosporaceae</taxon>
        <taxon>Podospora</taxon>
    </lineage>
</organism>
<evidence type="ECO:0000313" key="4">
    <source>
        <dbReference type="EMBL" id="KAK4443301.1"/>
    </source>
</evidence>
<dbReference type="InterPro" id="IPR007111">
    <property type="entry name" value="NACHT_NTPase"/>
</dbReference>
<dbReference type="EMBL" id="MU865995">
    <property type="protein sequence ID" value="KAK4443301.1"/>
    <property type="molecule type" value="Genomic_DNA"/>
</dbReference>
<feature type="region of interest" description="Disordered" evidence="2">
    <location>
        <begin position="1"/>
        <end position="54"/>
    </location>
</feature>
<feature type="region of interest" description="Disordered" evidence="2">
    <location>
        <begin position="551"/>
        <end position="573"/>
    </location>
</feature>
<reference evidence="4" key="1">
    <citation type="journal article" date="2023" name="Mol. Phylogenet. Evol.">
        <title>Genome-scale phylogeny and comparative genomics of the fungal order Sordariales.</title>
        <authorList>
            <person name="Hensen N."/>
            <person name="Bonometti L."/>
            <person name="Westerberg I."/>
            <person name="Brannstrom I.O."/>
            <person name="Guillou S."/>
            <person name="Cros-Aarteil S."/>
            <person name="Calhoun S."/>
            <person name="Haridas S."/>
            <person name="Kuo A."/>
            <person name="Mondo S."/>
            <person name="Pangilinan J."/>
            <person name="Riley R."/>
            <person name="LaButti K."/>
            <person name="Andreopoulos B."/>
            <person name="Lipzen A."/>
            <person name="Chen C."/>
            <person name="Yan M."/>
            <person name="Daum C."/>
            <person name="Ng V."/>
            <person name="Clum A."/>
            <person name="Steindorff A."/>
            <person name="Ohm R.A."/>
            <person name="Martin F."/>
            <person name="Silar P."/>
            <person name="Natvig D.O."/>
            <person name="Lalanne C."/>
            <person name="Gautier V."/>
            <person name="Ament-Velasquez S.L."/>
            <person name="Kruys A."/>
            <person name="Hutchinson M.I."/>
            <person name="Powell A.J."/>
            <person name="Barry K."/>
            <person name="Miller A.N."/>
            <person name="Grigoriev I.V."/>
            <person name="Debuchy R."/>
            <person name="Gladieux P."/>
            <person name="Hiltunen Thoren M."/>
            <person name="Johannesson H."/>
        </authorList>
    </citation>
    <scope>NUCLEOTIDE SEQUENCE</scope>
    <source>
        <strain evidence="4">PSN243</strain>
    </source>
</reference>
<dbReference type="PROSITE" id="PS50837">
    <property type="entry name" value="NACHT"/>
    <property type="match status" value="1"/>
</dbReference>
<keyword evidence="5" id="KW-1185">Reference proteome</keyword>